<dbReference type="AlphaFoldDB" id="A0A2D3UWB8"/>
<evidence type="ECO:0000313" key="3">
    <source>
        <dbReference type="Proteomes" id="UP000225277"/>
    </source>
</evidence>
<dbReference type="InterPro" id="IPR021848">
    <property type="entry name" value="HODM_asu-like"/>
</dbReference>
<dbReference type="OrthoDB" id="5043642at2759"/>
<feature type="compositionally biased region" description="Basic and acidic residues" evidence="1">
    <location>
        <begin position="73"/>
        <end position="85"/>
    </location>
</feature>
<accession>A0A2D3UWB8</accession>
<sequence>MLDIIILPSLIVVGFVLHLILKRTEIGRHWLLPRLSPTSDATKSKSSSTSLKYERPPSRRHALPGCSSYDARSTTKQDFRHDQPLPDKQSVNPAIHQDCFTPTGITRREIQQLRDFPDYAGLSGVPLPDPCLEFDITKAMARPYRPFRWVYHQTMSLQKLDPNWWLELDRNYIETVRLRKELFEKQGSDVLQVLPGSELAAKELMEMCLQFLCARYPHYFQLSECNTIFHNLILQTQTHLPSTSPFDVLLENIPEDFAIMLRDPSTGSYTFRAGIIMSSLGWTLGSKIGKRLDEVHGPVPDYKARMSASMDRFFAKMPTDKPIQRGSWGIEVGKPLFMPAGPEREGLKAKQKLDRGIEDMHLRVDWQTLRRLPLSGAVVFNFKALFTPVEEFKDEAYVPTLLLKVLREGKESLMEYKRNWCTEHVVVPALEEYEREQIDRGIMEEEWEPCTLEENPFFPGWREKWHRQQGFV</sequence>
<protein>
    <recommendedName>
        <fullName evidence="4">Alpha-1,2-mannosyltransferase</fullName>
    </recommendedName>
</protein>
<keyword evidence="3" id="KW-1185">Reference proteome</keyword>
<dbReference type="GeneID" id="35597560"/>
<name>A0A2D3UWB8_9PEZI</name>
<organism evidence="2 3">
    <name type="scientific">Ramularia collo-cygni</name>
    <dbReference type="NCBI Taxonomy" id="112498"/>
    <lineage>
        <taxon>Eukaryota</taxon>
        <taxon>Fungi</taxon>
        <taxon>Dikarya</taxon>
        <taxon>Ascomycota</taxon>
        <taxon>Pezizomycotina</taxon>
        <taxon>Dothideomycetes</taxon>
        <taxon>Dothideomycetidae</taxon>
        <taxon>Mycosphaerellales</taxon>
        <taxon>Mycosphaerellaceae</taxon>
        <taxon>Ramularia</taxon>
    </lineage>
</organism>
<feature type="compositionally biased region" description="Low complexity" evidence="1">
    <location>
        <begin position="37"/>
        <end position="51"/>
    </location>
</feature>
<dbReference type="Proteomes" id="UP000225277">
    <property type="component" value="Unassembled WGS sequence"/>
</dbReference>
<dbReference type="STRING" id="112498.A0A2D3UWB8"/>
<dbReference type="Pfam" id="PF11927">
    <property type="entry name" value="HODM_asu-like"/>
    <property type="match status" value="1"/>
</dbReference>
<gene>
    <name evidence="2" type="ORF">RCC_02340</name>
</gene>
<evidence type="ECO:0000313" key="2">
    <source>
        <dbReference type="EMBL" id="CZT16497.1"/>
    </source>
</evidence>
<feature type="region of interest" description="Disordered" evidence="1">
    <location>
        <begin position="37"/>
        <end position="96"/>
    </location>
</feature>
<dbReference type="EMBL" id="FJUY01000002">
    <property type="protein sequence ID" value="CZT16497.1"/>
    <property type="molecule type" value="Genomic_DNA"/>
</dbReference>
<reference evidence="2 3" key="1">
    <citation type="submission" date="2016-03" db="EMBL/GenBank/DDBJ databases">
        <authorList>
            <person name="Ploux O."/>
        </authorList>
    </citation>
    <scope>NUCLEOTIDE SEQUENCE [LARGE SCALE GENOMIC DNA]</scope>
    <source>
        <strain evidence="2 3">URUG2</strain>
    </source>
</reference>
<evidence type="ECO:0000256" key="1">
    <source>
        <dbReference type="SAM" id="MobiDB-lite"/>
    </source>
</evidence>
<proteinExistence type="predicted"/>
<dbReference type="RefSeq" id="XP_023623390.1">
    <property type="nucleotide sequence ID" value="XM_023767622.1"/>
</dbReference>
<evidence type="ECO:0008006" key="4">
    <source>
        <dbReference type="Google" id="ProtNLM"/>
    </source>
</evidence>